<protein>
    <recommendedName>
        <fullName evidence="4">Hydrogenase assembly protein HupF</fullName>
    </recommendedName>
</protein>
<dbReference type="Gene3D" id="2.30.30.140">
    <property type="match status" value="1"/>
</dbReference>
<evidence type="ECO:0008006" key="4">
    <source>
        <dbReference type="Google" id="ProtNLM"/>
    </source>
</evidence>
<dbReference type="OrthoDB" id="162952at2"/>
<dbReference type="InterPro" id="IPR001109">
    <property type="entry name" value="Hydrogenase_HupF/HypC"/>
</dbReference>
<dbReference type="SUPFAM" id="SSF159127">
    <property type="entry name" value="HupF/HypC-like"/>
    <property type="match status" value="1"/>
</dbReference>
<name>A0A402BGQ6_9CHLR</name>
<evidence type="ECO:0000256" key="1">
    <source>
        <dbReference type="ARBA" id="ARBA00006018"/>
    </source>
</evidence>
<sequence length="110" mass="11586">MNTNPQQQSATPESARFFDPTLAAPGCSSERAEHCVTCSDQALELLVLQVDVEHATALVAIDSGTEEIDISLLEVVGPGDIVLVHGGVALERCGLAIKREGTDGDGSRRK</sequence>
<keyword evidence="3" id="KW-1185">Reference proteome</keyword>
<reference evidence="3" key="1">
    <citation type="submission" date="2018-12" db="EMBL/GenBank/DDBJ databases">
        <title>Tengunoibacter tsumagoiensis gen. nov., sp. nov., Dictyobacter kobayashii sp. nov., D. alpinus sp. nov., and D. joshuensis sp. nov. and description of Dictyobacteraceae fam. nov. within the order Ktedonobacterales isolated from Tengu-no-mugimeshi.</title>
        <authorList>
            <person name="Wang C.M."/>
            <person name="Zheng Y."/>
            <person name="Sakai Y."/>
            <person name="Toyoda A."/>
            <person name="Minakuchi Y."/>
            <person name="Abe K."/>
            <person name="Yokota A."/>
            <person name="Yabe S."/>
        </authorList>
    </citation>
    <scope>NUCLEOTIDE SEQUENCE [LARGE SCALE GENOMIC DNA]</scope>
    <source>
        <strain evidence="3">Uno16</strain>
    </source>
</reference>
<organism evidence="2 3">
    <name type="scientific">Dictyobacter alpinus</name>
    <dbReference type="NCBI Taxonomy" id="2014873"/>
    <lineage>
        <taxon>Bacteria</taxon>
        <taxon>Bacillati</taxon>
        <taxon>Chloroflexota</taxon>
        <taxon>Ktedonobacteria</taxon>
        <taxon>Ktedonobacterales</taxon>
        <taxon>Dictyobacteraceae</taxon>
        <taxon>Dictyobacter</taxon>
    </lineage>
</organism>
<dbReference type="Proteomes" id="UP000287171">
    <property type="component" value="Unassembled WGS sequence"/>
</dbReference>
<dbReference type="AlphaFoldDB" id="A0A402BGQ6"/>
<gene>
    <name evidence="2" type="ORF">KDA_59340</name>
</gene>
<evidence type="ECO:0000313" key="3">
    <source>
        <dbReference type="Proteomes" id="UP000287171"/>
    </source>
</evidence>
<evidence type="ECO:0000313" key="2">
    <source>
        <dbReference type="EMBL" id="GCE30450.1"/>
    </source>
</evidence>
<dbReference type="Pfam" id="PF01455">
    <property type="entry name" value="HupF_HypC"/>
    <property type="match status" value="1"/>
</dbReference>
<comment type="similarity">
    <text evidence="1">Belongs to the HupF/HypC family.</text>
</comment>
<proteinExistence type="inferred from homology"/>
<accession>A0A402BGQ6</accession>
<dbReference type="EMBL" id="BIFT01000002">
    <property type="protein sequence ID" value="GCE30450.1"/>
    <property type="molecule type" value="Genomic_DNA"/>
</dbReference>
<dbReference type="RefSeq" id="WP_126630536.1">
    <property type="nucleotide sequence ID" value="NZ_BIFT01000002.1"/>
</dbReference>
<comment type="caution">
    <text evidence="2">The sequence shown here is derived from an EMBL/GenBank/DDBJ whole genome shotgun (WGS) entry which is preliminary data.</text>
</comment>